<evidence type="ECO:0000313" key="2">
    <source>
        <dbReference type="EMBL" id="CAG9319771.1"/>
    </source>
</evidence>
<reference evidence="2" key="1">
    <citation type="submission" date="2021-09" db="EMBL/GenBank/DDBJ databases">
        <authorList>
            <consortium name="AG Swart"/>
            <person name="Singh M."/>
            <person name="Singh A."/>
            <person name="Seah K."/>
            <person name="Emmerich C."/>
        </authorList>
    </citation>
    <scope>NUCLEOTIDE SEQUENCE</scope>
    <source>
        <strain evidence="2">ATCC30299</strain>
    </source>
</reference>
<proteinExistence type="predicted"/>
<name>A0AAU9J205_9CILI</name>
<feature type="coiled-coil region" evidence="1">
    <location>
        <begin position="9"/>
        <end position="43"/>
    </location>
</feature>
<dbReference type="EMBL" id="CAJZBQ010000023">
    <property type="protein sequence ID" value="CAG9319771.1"/>
    <property type="molecule type" value="Genomic_DNA"/>
</dbReference>
<comment type="caution">
    <text evidence="2">The sequence shown here is derived from an EMBL/GenBank/DDBJ whole genome shotgun (WGS) entry which is preliminary data.</text>
</comment>
<keyword evidence="1" id="KW-0175">Coiled coil</keyword>
<evidence type="ECO:0000313" key="3">
    <source>
        <dbReference type="Proteomes" id="UP001162131"/>
    </source>
</evidence>
<dbReference type="Proteomes" id="UP001162131">
    <property type="component" value="Unassembled WGS sequence"/>
</dbReference>
<keyword evidence="3" id="KW-1185">Reference proteome</keyword>
<accession>A0AAU9J205</accession>
<protein>
    <submittedName>
        <fullName evidence="2">Uncharacterized protein</fullName>
    </submittedName>
</protein>
<sequence>MDEILSLSREGLIDRCQNQEKEIKSLKRKLQEKEYKIETLKFKLRRTAFKDPSILMKEARKLRSEVTENYGSSENEFWNAPLSGSSMNKSKLEDFESFKHLFLFSPSPANKITLKSKIPNERTERKENYVQKRYKSTMARYQKNPLPAITKRTKK</sequence>
<dbReference type="AlphaFoldDB" id="A0AAU9J205"/>
<organism evidence="2 3">
    <name type="scientific">Blepharisma stoltei</name>
    <dbReference type="NCBI Taxonomy" id="1481888"/>
    <lineage>
        <taxon>Eukaryota</taxon>
        <taxon>Sar</taxon>
        <taxon>Alveolata</taxon>
        <taxon>Ciliophora</taxon>
        <taxon>Postciliodesmatophora</taxon>
        <taxon>Heterotrichea</taxon>
        <taxon>Heterotrichida</taxon>
        <taxon>Blepharismidae</taxon>
        <taxon>Blepharisma</taxon>
    </lineage>
</organism>
<gene>
    <name evidence="2" type="ORF">BSTOLATCC_MIC24319</name>
</gene>
<evidence type="ECO:0000256" key="1">
    <source>
        <dbReference type="SAM" id="Coils"/>
    </source>
</evidence>